<sequence length="105" mass="12420">MTDKLTIITNGHPRDIIGGWELTEEEREEVDYYETKEELEDASFFRYKGNTYDIGEFSRISKGIFPLYWDGYISDSFFSGILIRYPTEEWGGMDTDHVIVGWYYC</sequence>
<dbReference type="EMBL" id="MT142337">
    <property type="protein sequence ID" value="QJA78461.1"/>
    <property type="molecule type" value="Genomic_DNA"/>
</dbReference>
<accession>A0A6M3K9V1</accession>
<dbReference type="AlphaFoldDB" id="A0A6M3K9V1"/>
<evidence type="ECO:0000313" key="1">
    <source>
        <dbReference type="EMBL" id="QJA78461.1"/>
    </source>
</evidence>
<gene>
    <name evidence="1" type="ORF">MM415A01070_0028</name>
</gene>
<protein>
    <submittedName>
        <fullName evidence="1">Uncharacterized protein</fullName>
    </submittedName>
</protein>
<proteinExistence type="predicted"/>
<organism evidence="1">
    <name type="scientific">viral metagenome</name>
    <dbReference type="NCBI Taxonomy" id="1070528"/>
    <lineage>
        <taxon>unclassified sequences</taxon>
        <taxon>metagenomes</taxon>
        <taxon>organismal metagenomes</taxon>
    </lineage>
</organism>
<name>A0A6M3K9V1_9ZZZZ</name>
<reference evidence="1" key="1">
    <citation type="submission" date="2020-03" db="EMBL/GenBank/DDBJ databases">
        <title>The deep terrestrial virosphere.</title>
        <authorList>
            <person name="Holmfeldt K."/>
            <person name="Nilsson E."/>
            <person name="Simone D."/>
            <person name="Lopez-Fernandez M."/>
            <person name="Wu X."/>
            <person name="de Brujin I."/>
            <person name="Lundin D."/>
            <person name="Andersson A."/>
            <person name="Bertilsson S."/>
            <person name="Dopson M."/>
        </authorList>
    </citation>
    <scope>NUCLEOTIDE SEQUENCE</scope>
    <source>
        <strain evidence="1">MM415A01070</strain>
    </source>
</reference>